<gene>
    <name evidence="9" type="ORF">DAPK24_052940</name>
</gene>
<name>A0AAV5RBT0_PICKL</name>
<feature type="compositionally biased region" description="Polar residues" evidence="7">
    <location>
        <begin position="104"/>
        <end position="117"/>
    </location>
</feature>
<keyword evidence="2" id="KW-0677">Repeat</keyword>
<feature type="compositionally biased region" description="Low complexity" evidence="7">
    <location>
        <begin position="145"/>
        <end position="166"/>
    </location>
</feature>
<accession>A0AAV5RBT0</accession>
<feature type="compositionally biased region" description="Low complexity" evidence="7">
    <location>
        <begin position="121"/>
        <end position="136"/>
    </location>
</feature>
<keyword evidence="3 5" id="KW-0862">Zinc</keyword>
<keyword evidence="1 5" id="KW-0479">Metal-binding</keyword>
<dbReference type="CDD" id="cd08368">
    <property type="entry name" value="LIM"/>
    <property type="match status" value="1"/>
</dbReference>
<feature type="domain" description="LIM zinc-binding" evidence="8">
    <location>
        <begin position="732"/>
        <end position="798"/>
    </location>
</feature>
<evidence type="ECO:0000313" key="10">
    <source>
        <dbReference type="Proteomes" id="UP001378960"/>
    </source>
</evidence>
<dbReference type="GO" id="GO:0046872">
    <property type="term" value="F:metal ion binding"/>
    <property type="evidence" value="ECO:0007669"/>
    <property type="project" value="UniProtKB-KW"/>
</dbReference>
<dbReference type="PROSITE" id="PS50023">
    <property type="entry name" value="LIM_DOMAIN_2"/>
    <property type="match status" value="1"/>
</dbReference>
<feature type="compositionally biased region" description="Low complexity" evidence="7">
    <location>
        <begin position="574"/>
        <end position="586"/>
    </location>
</feature>
<dbReference type="PANTHER" id="PTHR24212">
    <property type="entry name" value="ZYXIN/TRIP6"/>
    <property type="match status" value="1"/>
</dbReference>
<evidence type="ECO:0000256" key="5">
    <source>
        <dbReference type="PROSITE-ProRule" id="PRU00125"/>
    </source>
</evidence>
<keyword evidence="6" id="KW-0175">Coiled coil</keyword>
<evidence type="ECO:0000256" key="3">
    <source>
        <dbReference type="ARBA" id="ARBA00022833"/>
    </source>
</evidence>
<evidence type="ECO:0000256" key="2">
    <source>
        <dbReference type="ARBA" id="ARBA00022737"/>
    </source>
</evidence>
<evidence type="ECO:0000313" key="9">
    <source>
        <dbReference type="EMBL" id="GMM48696.1"/>
    </source>
</evidence>
<dbReference type="PROSITE" id="PS00478">
    <property type="entry name" value="LIM_DOMAIN_1"/>
    <property type="match status" value="1"/>
</dbReference>
<dbReference type="AlphaFoldDB" id="A0AAV5RBT0"/>
<proteinExistence type="predicted"/>
<feature type="region of interest" description="Disordered" evidence="7">
    <location>
        <begin position="275"/>
        <end position="327"/>
    </location>
</feature>
<feature type="compositionally biased region" description="Low complexity" evidence="7">
    <location>
        <begin position="75"/>
        <end position="85"/>
    </location>
</feature>
<dbReference type="Pfam" id="PF00412">
    <property type="entry name" value="LIM"/>
    <property type="match status" value="2"/>
</dbReference>
<keyword evidence="10" id="KW-1185">Reference proteome</keyword>
<dbReference type="Gene3D" id="2.10.110.10">
    <property type="entry name" value="Cysteine Rich Protein"/>
    <property type="match status" value="2"/>
</dbReference>
<organism evidence="9 10">
    <name type="scientific">Pichia kluyveri</name>
    <name type="common">Yeast</name>
    <dbReference type="NCBI Taxonomy" id="36015"/>
    <lineage>
        <taxon>Eukaryota</taxon>
        <taxon>Fungi</taxon>
        <taxon>Dikarya</taxon>
        <taxon>Ascomycota</taxon>
        <taxon>Saccharomycotina</taxon>
        <taxon>Pichiomycetes</taxon>
        <taxon>Pichiales</taxon>
        <taxon>Pichiaceae</taxon>
        <taxon>Pichia</taxon>
    </lineage>
</organism>
<dbReference type="GO" id="GO:0030695">
    <property type="term" value="F:GTPase regulator activity"/>
    <property type="evidence" value="ECO:0007669"/>
    <property type="project" value="UniProtKB-ARBA"/>
</dbReference>
<evidence type="ECO:0000256" key="6">
    <source>
        <dbReference type="SAM" id="Coils"/>
    </source>
</evidence>
<dbReference type="Proteomes" id="UP001378960">
    <property type="component" value="Unassembled WGS sequence"/>
</dbReference>
<comment type="caution">
    <text evidence="9">The sequence shown here is derived from an EMBL/GenBank/DDBJ whole genome shotgun (WGS) entry which is preliminary data.</text>
</comment>
<feature type="compositionally biased region" description="Acidic residues" evidence="7">
    <location>
        <begin position="298"/>
        <end position="310"/>
    </location>
</feature>
<dbReference type="CDD" id="cd09397">
    <property type="entry name" value="LIM1_UF1"/>
    <property type="match status" value="1"/>
</dbReference>
<evidence type="ECO:0000259" key="8">
    <source>
        <dbReference type="PROSITE" id="PS50023"/>
    </source>
</evidence>
<keyword evidence="4 5" id="KW-0440">LIM domain</keyword>
<feature type="region of interest" description="Disordered" evidence="7">
    <location>
        <begin position="75"/>
        <end position="166"/>
    </location>
</feature>
<reference evidence="9 10" key="1">
    <citation type="journal article" date="2023" name="Elife">
        <title>Identification of key yeast species and microbe-microbe interactions impacting larval growth of Drosophila in the wild.</title>
        <authorList>
            <person name="Mure A."/>
            <person name="Sugiura Y."/>
            <person name="Maeda R."/>
            <person name="Honda K."/>
            <person name="Sakurai N."/>
            <person name="Takahashi Y."/>
            <person name="Watada M."/>
            <person name="Katoh T."/>
            <person name="Gotoh A."/>
            <person name="Gotoh Y."/>
            <person name="Taniguchi I."/>
            <person name="Nakamura K."/>
            <person name="Hayashi T."/>
            <person name="Katayama T."/>
            <person name="Uemura T."/>
            <person name="Hattori Y."/>
        </authorList>
    </citation>
    <scope>NUCLEOTIDE SEQUENCE [LARGE SCALE GENOMIC DNA]</scope>
    <source>
        <strain evidence="9 10">PK-24</strain>
    </source>
</reference>
<feature type="coiled-coil region" evidence="6">
    <location>
        <begin position="851"/>
        <end position="878"/>
    </location>
</feature>
<feature type="region of interest" description="Disordered" evidence="7">
    <location>
        <begin position="659"/>
        <end position="681"/>
    </location>
</feature>
<protein>
    <submittedName>
        <fullName evidence="9">Pxl1 protein</fullName>
    </submittedName>
</protein>
<dbReference type="SMART" id="SM00132">
    <property type="entry name" value="LIM"/>
    <property type="match status" value="2"/>
</dbReference>
<dbReference type="InterPro" id="IPR001781">
    <property type="entry name" value="Znf_LIM"/>
</dbReference>
<feature type="region of interest" description="Disordered" evidence="7">
    <location>
        <begin position="574"/>
        <end position="606"/>
    </location>
</feature>
<feature type="compositionally biased region" description="Polar residues" evidence="7">
    <location>
        <begin position="659"/>
        <end position="678"/>
    </location>
</feature>
<dbReference type="EMBL" id="BTGB01000009">
    <property type="protein sequence ID" value="GMM48696.1"/>
    <property type="molecule type" value="Genomic_DNA"/>
</dbReference>
<evidence type="ECO:0000256" key="1">
    <source>
        <dbReference type="ARBA" id="ARBA00022723"/>
    </source>
</evidence>
<sequence length="885" mass="100517">MSNLYYKKSQSKIDLDTLPDFLKEKSPKVKFHSAFPPLTTKVRVRSVMERAGFDVYRPEKDRSISMNNRNNATINSLSSNNDLSNGSFIPPNKILNSHNKKQSRSYSHNAIATNTTLPLRDNQNSDDSLDKLNNNQFQDVSKSRNFTTNPNNLNNSSTPNLLNNHSPTNSNINNMETYAREKLNLPTMFNTTTNNNNTVPLTNDLKDEGLIIPDIQFHQNGNESETDNSDSLYKNKELELALENDTDAADNSVIIHDNEHPFGRVNNNYIDEDPFKQSTALPPRQIPKITGPRPYYDSENEDEIENEINDDINQNRFSNNRDSTKTTNTEELKHYFSSNDMNPNVLNVESNNNDKLSHKSVASIGSFDDKFMASAEDNEHNISQDSFGGLTSMRKNIQSTEFEGLPLVSDITSPYQDTNVKRLSTLGTNDMNIYNLQSLNDGNLDNSNEMSMIQEGEIEDSRIDYNNTSIPEIENASRVPPVLIIPEINEVDEIESNEQSLSEDADMNNSNISHHEIPQITTESDSILNEDINDADNVKDDVENDIDNSSSHSIPQISDNALNQLGFTKRTAITTPNINNNQTIPPTSEPVIPSIDDYQNEGQNEDPVSKMIDNIEKFDMNDPNYDSLVLPPRHFEKQVTLDNELPTKVHPYAALSFDSKTNSISSNPPLRSPSTGLTTPDHDLTYEDKFENETKQQNIDETIDNHIVDNTDNDDNIHYQQTEEIIYPPGEGPCRKCGLEIFEHEKKIWSKDHQLTGQWHRKCFGCNTCNAKFNKGSSCYVFNNQPYCESHFHELNGSLCQVCHKGVEGECLQNDVSEAFHIDCLKCVICGLNVEGDYFIFRDEVMCETDANELMYQIEQAEKDYNNKNKDIDKIIKRRTRVLYV</sequence>
<evidence type="ECO:0000256" key="7">
    <source>
        <dbReference type="SAM" id="MobiDB-lite"/>
    </source>
</evidence>
<dbReference type="SUPFAM" id="SSF57716">
    <property type="entry name" value="Glucocorticoid receptor-like (DNA-binding domain)"/>
    <property type="match status" value="1"/>
</dbReference>
<dbReference type="PANTHER" id="PTHR24212:SF8">
    <property type="entry name" value="LIM ZINC FINGER DOMAIN CONTAINING PROTEIN"/>
    <property type="match status" value="1"/>
</dbReference>
<evidence type="ECO:0000256" key="4">
    <source>
        <dbReference type="ARBA" id="ARBA00023038"/>
    </source>
</evidence>